<dbReference type="OrthoDB" id="2086631at2"/>
<proteinExistence type="predicted"/>
<dbReference type="EMBL" id="PVTI01000006">
    <property type="protein sequence ID" value="PRY61292.1"/>
    <property type="molecule type" value="Genomic_DNA"/>
</dbReference>
<organism evidence="1 2">
    <name type="scientific">Knoellia remsis</name>
    <dbReference type="NCBI Taxonomy" id="407159"/>
    <lineage>
        <taxon>Bacteria</taxon>
        <taxon>Bacillati</taxon>
        <taxon>Actinomycetota</taxon>
        <taxon>Actinomycetes</taxon>
        <taxon>Micrococcales</taxon>
        <taxon>Intrasporangiaceae</taxon>
        <taxon>Knoellia</taxon>
    </lineage>
</organism>
<name>A0A2T0UTN6_9MICO</name>
<keyword evidence="2" id="KW-1185">Reference proteome</keyword>
<protein>
    <submittedName>
        <fullName evidence="1">Uncharacterized protein</fullName>
    </submittedName>
</protein>
<sequence>MGGNDLVAGVEDNEIFAGAGIFDSSEQLVRSLGSGDWVSAGLAGLSTGIDAMATASDPFGSLIAAGIGFAMEHFSPLKGWLDDLAGNPGQIIANGQTCENVRKELIRIADSIDELVASDLADQDAPSITQYRSNTRAMTKGFRQQAELVGSLRPGIEGAAALVAVVRSIVRDAIAQVVGALVSYVAELVISLGTATPYIIYQATTRVSALATKVGSKVDELIESCGKLKKLVDGMKKIYQAVKKAGDAWNAKSLMRNGEPVTGVKYHIVPPGAFKNVDPSATAFKDLRLRLAENWGPLAKQHLKDLGFDFLLNKKDILINAGSEGGRTNPRNN</sequence>
<dbReference type="RefSeq" id="WP_106296901.1">
    <property type="nucleotide sequence ID" value="NZ_PVTI01000006.1"/>
</dbReference>
<accession>A0A2T0UTN6</accession>
<dbReference type="Proteomes" id="UP000237822">
    <property type="component" value="Unassembled WGS sequence"/>
</dbReference>
<dbReference type="AlphaFoldDB" id="A0A2T0UTN6"/>
<gene>
    <name evidence="1" type="ORF">BCF74_10640</name>
</gene>
<comment type="caution">
    <text evidence="1">The sequence shown here is derived from an EMBL/GenBank/DDBJ whole genome shotgun (WGS) entry which is preliminary data.</text>
</comment>
<reference evidence="1 2" key="1">
    <citation type="submission" date="2018-03" db="EMBL/GenBank/DDBJ databases">
        <title>Genomic Encyclopedia of Archaeal and Bacterial Type Strains, Phase II (KMG-II): from individual species to whole genera.</title>
        <authorList>
            <person name="Goeker M."/>
        </authorList>
    </citation>
    <scope>NUCLEOTIDE SEQUENCE [LARGE SCALE GENOMIC DNA]</scope>
    <source>
        <strain evidence="1 2">ATCC BAA-1496</strain>
    </source>
</reference>
<evidence type="ECO:0000313" key="1">
    <source>
        <dbReference type="EMBL" id="PRY61292.1"/>
    </source>
</evidence>
<evidence type="ECO:0000313" key="2">
    <source>
        <dbReference type="Proteomes" id="UP000237822"/>
    </source>
</evidence>